<dbReference type="SMART" id="SM00490">
    <property type="entry name" value="HELICc"/>
    <property type="match status" value="1"/>
</dbReference>
<feature type="short sequence motif" description="Q motif" evidence="11">
    <location>
        <begin position="28"/>
        <end position="56"/>
    </location>
</feature>
<comment type="catalytic activity">
    <reaction evidence="10">
        <text>ATP + H2O = ADP + phosphate + H(+)</text>
        <dbReference type="Rhea" id="RHEA:13065"/>
        <dbReference type="ChEBI" id="CHEBI:15377"/>
        <dbReference type="ChEBI" id="CHEBI:15378"/>
        <dbReference type="ChEBI" id="CHEBI:30616"/>
        <dbReference type="ChEBI" id="CHEBI:43474"/>
        <dbReference type="ChEBI" id="CHEBI:456216"/>
        <dbReference type="EC" id="3.6.4.13"/>
    </reaction>
</comment>
<dbReference type="PANTHER" id="PTHR47959:SF20">
    <property type="entry name" value="RNA HELICASE"/>
    <property type="match status" value="1"/>
</dbReference>
<dbReference type="PROSITE" id="PS51192">
    <property type="entry name" value="HELICASE_ATP_BIND_1"/>
    <property type="match status" value="1"/>
</dbReference>
<gene>
    <name evidence="17" type="ORF">GPUH_LOCUS13145</name>
</gene>
<dbReference type="InterPro" id="IPR027417">
    <property type="entry name" value="P-loop_NTPase"/>
</dbReference>
<evidence type="ECO:0000256" key="11">
    <source>
        <dbReference type="PROSITE-ProRule" id="PRU00552"/>
    </source>
</evidence>
<evidence type="ECO:0000313" key="18">
    <source>
        <dbReference type="Proteomes" id="UP000271098"/>
    </source>
</evidence>
<dbReference type="GO" id="GO:0003724">
    <property type="term" value="F:RNA helicase activity"/>
    <property type="evidence" value="ECO:0007669"/>
    <property type="project" value="UniProtKB-EC"/>
</dbReference>
<dbReference type="Gene3D" id="3.40.50.300">
    <property type="entry name" value="P-loop containing nucleotide triphosphate hydrolases"/>
    <property type="match status" value="2"/>
</dbReference>
<keyword evidence="4 12" id="KW-0378">Hydrolase</keyword>
<dbReference type="InterPro" id="IPR000629">
    <property type="entry name" value="RNA-helicase_DEAD-box_CS"/>
</dbReference>
<evidence type="ECO:0000256" key="4">
    <source>
        <dbReference type="ARBA" id="ARBA00022801"/>
    </source>
</evidence>
<dbReference type="InterPro" id="IPR011545">
    <property type="entry name" value="DEAD/DEAH_box_helicase_dom"/>
</dbReference>
<feature type="compositionally biased region" description="Basic residues" evidence="13">
    <location>
        <begin position="427"/>
        <end position="436"/>
    </location>
</feature>
<evidence type="ECO:0000256" key="1">
    <source>
        <dbReference type="ARBA" id="ARBA00004123"/>
    </source>
</evidence>
<reference evidence="17 18" key="2">
    <citation type="submission" date="2018-11" db="EMBL/GenBank/DDBJ databases">
        <authorList>
            <consortium name="Pathogen Informatics"/>
        </authorList>
    </citation>
    <scope>NUCLEOTIDE SEQUENCE [LARGE SCALE GENOMIC DNA]</scope>
</reference>
<dbReference type="EMBL" id="UYRT01079955">
    <property type="protein sequence ID" value="VDN21736.1"/>
    <property type="molecule type" value="Genomic_DNA"/>
</dbReference>
<dbReference type="SMART" id="SM00487">
    <property type="entry name" value="DEXDc"/>
    <property type="match status" value="1"/>
</dbReference>
<dbReference type="CDD" id="cd18787">
    <property type="entry name" value="SF2_C_DEAD"/>
    <property type="match status" value="1"/>
</dbReference>
<dbReference type="GO" id="GO:0043186">
    <property type="term" value="C:P granule"/>
    <property type="evidence" value="ECO:0007669"/>
    <property type="project" value="UniProtKB-ARBA"/>
</dbReference>
<dbReference type="Proteomes" id="UP000271098">
    <property type="component" value="Unassembled WGS sequence"/>
</dbReference>
<evidence type="ECO:0000256" key="12">
    <source>
        <dbReference type="RuleBase" id="RU000492"/>
    </source>
</evidence>
<keyword evidence="3 12" id="KW-0547">Nucleotide-binding</keyword>
<keyword evidence="7" id="KW-0694">RNA-binding</keyword>
<name>A0A183DWQ4_9BILA</name>
<dbReference type="InterPro" id="IPR014001">
    <property type="entry name" value="Helicase_ATP-bd"/>
</dbReference>
<dbReference type="InterPro" id="IPR001650">
    <property type="entry name" value="Helicase_C-like"/>
</dbReference>
<comment type="subcellular location">
    <subcellularLocation>
        <location evidence="1">Nucleus</location>
    </subcellularLocation>
</comment>
<dbReference type="Pfam" id="PF00270">
    <property type="entry name" value="DEAD"/>
    <property type="match status" value="1"/>
</dbReference>
<feature type="domain" description="Helicase ATP-binding" evidence="14">
    <location>
        <begin position="56"/>
        <end position="210"/>
    </location>
</feature>
<dbReference type="GO" id="GO:0016787">
    <property type="term" value="F:hydrolase activity"/>
    <property type="evidence" value="ECO:0007669"/>
    <property type="project" value="UniProtKB-KW"/>
</dbReference>
<evidence type="ECO:0000259" key="15">
    <source>
        <dbReference type="PROSITE" id="PS51194"/>
    </source>
</evidence>
<keyword evidence="6 12" id="KW-0067">ATP-binding</keyword>
<feature type="region of interest" description="Disordered" evidence="13">
    <location>
        <begin position="397"/>
        <end position="449"/>
    </location>
</feature>
<feature type="compositionally biased region" description="Acidic residues" evidence="13">
    <location>
        <begin position="414"/>
        <end position="423"/>
    </location>
</feature>
<dbReference type="InterPro" id="IPR044765">
    <property type="entry name" value="DDX47/Rrp3_DEADc"/>
</dbReference>
<comment type="similarity">
    <text evidence="9">Belongs to the DEAD box helicase family. DDX47/RRP3 subfamily.</text>
</comment>
<dbReference type="Pfam" id="PF00271">
    <property type="entry name" value="Helicase_C"/>
    <property type="match status" value="1"/>
</dbReference>
<evidence type="ECO:0000259" key="14">
    <source>
        <dbReference type="PROSITE" id="PS51192"/>
    </source>
</evidence>
<dbReference type="PANTHER" id="PTHR47959">
    <property type="entry name" value="ATP-DEPENDENT RNA HELICASE RHLE-RELATED"/>
    <property type="match status" value="1"/>
</dbReference>
<dbReference type="InterPro" id="IPR014014">
    <property type="entry name" value="RNA_helicase_DEAD_Q_motif"/>
</dbReference>
<dbReference type="GO" id="GO:0003723">
    <property type="term" value="F:RNA binding"/>
    <property type="evidence" value="ECO:0007669"/>
    <property type="project" value="UniProtKB-KW"/>
</dbReference>
<sequence length="449" mass="50714">MSDSSSSSDEDERVQEEKHENEEIDEATTFEKLGVVEVLCEACSRLDWKSPTKVQSGKTAAFALPILQALLETPQKLFALVLTPTRELAFQIGEQFSALGVSIGVQVAVIVGGVDMVTQALALSKRPHIIVATPGRLVDHLENTKGFNLRALKYLVMDEADRILNMDFEVELEKILKVIPRERRTYLYSATMTKKVAKLERASLKDPVRIEVNSKYQTVEKLKQYYIFIPHKYKEAYLVYILNEMAGQTAIVFCATCASALKIALMLRQLGFGAVPLHGQMSQAKRLGSLNKFKSKTSTILVCTDVASRGLDIPHVDAVLNYDVPTQSKDYVHRVGRTARAGRSGVAVTFVTQYDVEMYQRIEHLMGKKLPLYETVENDVMLLVERVDEAQKLAKQELKEMDEKKGKKRKRLAEDDELDDTEESNYRKKFKRKQKGGRGPAMKSGRRKF</sequence>
<evidence type="ECO:0000313" key="19">
    <source>
        <dbReference type="WBParaSite" id="GPUH_0001316001-mRNA-1"/>
    </source>
</evidence>
<evidence type="ECO:0000256" key="6">
    <source>
        <dbReference type="ARBA" id="ARBA00022840"/>
    </source>
</evidence>
<feature type="domain" description="Helicase C-terminal" evidence="15">
    <location>
        <begin position="221"/>
        <end position="381"/>
    </location>
</feature>
<dbReference type="GO" id="GO:0005524">
    <property type="term" value="F:ATP binding"/>
    <property type="evidence" value="ECO:0007669"/>
    <property type="project" value="UniProtKB-KW"/>
</dbReference>
<accession>A0A183DWQ4</accession>
<dbReference type="InterPro" id="IPR050079">
    <property type="entry name" value="DEAD_box_RNA_helicase"/>
</dbReference>
<evidence type="ECO:0000256" key="5">
    <source>
        <dbReference type="ARBA" id="ARBA00022806"/>
    </source>
</evidence>
<evidence type="ECO:0000256" key="10">
    <source>
        <dbReference type="ARBA" id="ARBA00047984"/>
    </source>
</evidence>
<evidence type="ECO:0000256" key="7">
    <source>
        <dbReference type="ARBA" id="ARBA00022884"/>
    </source>
</evidence>
<evidence type="ECO:0000256" key="13">
    <source>
        <dbReference type="SAM" id="MobiDB-lite"/>
    </source>
</evidence>
<feature type="region of interest" description="Disordered" evidence="13">
    <location>
        <begin position="1"/>
        <end position="24"/>
    </location>
</feature>
<evidence type="ECO:0000259" key="16">
    <source>
        <dbReference type="PROSITE" id="PS51195"/>
    </source>
</evidence>
<proteinExistence type="inferred from homology"/>
<evidence type="ECO:0000313" key="17">
    <source>
        <dbReference type="EMBL" id="VDN21736.1"/>
    </source>
</evidence>
<dbReference type="OrthoDB" id="10261904at2759"/>
<dbReference type="GO" id="GO:0005634">
    <property type="term" value="C:nucleus"/>
    <property type="evidence" value="ECO:0007669"/>
    <property type="project" value="UniProtKB-SubCell"/>
</dbReference>
<dbReference type="PROSITE" id="PS51195">
    <property type="entry name" value="Q_MOTIF"/>
    <property type="match status" value="1"/>
</dbReference>
<dbReference type="FunFam" id="3.40.50.300:FF:000626">
    <property type="entry name" value="probable ATP-dependent RNA helicase DDX47"/>
    <property type="match status" value="1"/>
</dbReference>
<dbReference type="PROSITE" id="PS51194">
    <property type="entry name" value="HELICASE_CTER"/>
    <property type="match status" value="1"/>
</dbReference>
<protein>
    <recommendedName>
        <fullName evidence="2">RNA helicase</fullName>
        <ecNumber evidence="2">3.6.4.13</ecNumber>
    </recommendedName>
</protein>
<reference evidence="19" key="1">
    <citation type="submission" date="2016-06" db="UniProtKB">
        <authorList>
            <consortium name="WormBaseParasite"/>
        </authorList>
    </citation>
    <scope>IDENTIFICATION</scope>
</reference>
<dbReference type="CDD" id="cd17954">
    <property type="entry name" value="DEADc_DDX47"/>
    <property type="match status" value="1"/>
</dbReference>
<dbReference type="GO" id="GO:0005829">
    <property type="term" value="C:cytosol"/>
    <property type="evidence" value="ECO:0007669"/>
    <property type="project" value="TreeGrafter"/>
</dbReference>
<keyword evidence="5 12" id="KW-0347">Helicase</keyword>
<evidence type="ECO:0000256" key="2">
    <source>
        <dbReference type="ARBA" id="ARBA00012552"/>
    </source>
</evidence>
<dbReference type="EC" id="3.6.4.13" evidence="2"/>
<organism evidence="19">
    <name type="scientific">Gongylonema pulchrum</name>
    <dbReference type="NCBI Taxonomy" id="637853"/>
    <lineage>
        <taxon>Eukaryota</taxon>
        <taxon>Metazoa</taxon>
        <taxon>Ecdysozoa</taxon>
        <taxon>Nematoda</taxon>
        <taxon>Chromadorea</taxon>
        <taxon>Rhabditida</taxon>
        <taxon>Spirurina</taxon>
        <taxon>Spiruromorpha</taxon>
        <taxon>Spiruroidea</taxon>
        <taxon>Gongylonematidae</taxon>
        <taxon>Gongylonema</taxon>
    </lineage>
</organism>
<dbReference type="PROSITE" id="PS00039">
    <property type="entry name" value="DEAD_ATP_HELICASE"/>
    <property type="match status" value="1"/>
</dbReference>
<dbReference type="WBParaSite" id="GPUH_0001316001-mRNA-1">
    <property type="protein sequence ID" value="GPUH_0001316001-mRNA-1"/>
    <property type="gene ID" value="GPUH_0001316001"/>
</dbReference>
<keyword evidence="8" id="KW-0539">Nucleus</keyword>
<evidence type="ECO:0000256" key="3">
    <source>
        <dbReference type="ARBA" id="ARBA00022741"/>
    </source>
</evidence>
<keyword evidence="18" id="KW-1185">Reference proteome</keyword>
<evidence type="ECO:0000256" key="9">
    <source>
        <dbReference type="ARBA" id="ARBA00024350"/>
    </source>
</evidence>
<feature type="domain" description="DEAD-box RNA helicase Q" evidence="16">
    <location>
        <begin position="28"/>
        <end position="56"/>
    </location>
</feature>
<dbReference type="AlphaFoldDB" id="A0A183DWQ4"/>
<evidence type="ECO:0000256" key="8">
    <source>
        <dbReference type="ARBA" id="ARBA00023242"/>
    </source>
</evidence>
<dbReference type="SUPFAM" id="SSF52540">
    <property type="entry name" value="P-loop containing nucleoside triphosphate hydrolases"/>
    <property type="match status" value="1"/>
</dbReference>